<dbReference type="OrthoDB" id="9792005at2"/>
<dbReference type="InterPro" id="IPR023401">
    <property type="entry name" value="ODC_N"/>
</dbReference>
<proteinExistence type="inferred from homology"/>
<dbReference type="PANTHER" id="PTHR13812:SF19">
    <property type="entry name" value="KETIMINE REDUCTASE MU-CRYSTALLIN"/>
    <property type="match status" value="1"/>
</dbReference>
<reference evidence="3" key="1">
    <citation type="submission" date="2017-07" db="EMBL/GenBank/DDBJ databases">
        <title>Draft genome sequence of Effusibacillus lacus strain skLN1.</title>
        <authorList>
            <person name="Watanabe M."/>
            <person name="Kojima H."/>
            <person name="Fukui M."/>
        </authorList>
    </citation>
    <scope>NUCLEOTIDE SEQUENCE [LARGE SCALE GENOMIC DNA]</scope>
    <source>
        <strain evidence="3">skLN1</strain>
    </source>
</reference>
<protein>
    <submittedName>
        <fullName evidence="2">Ornithine cyclodeaminase</fullName>
    </submittedName>
</protein>
<name>A0A292YBY9_9BACL</name>
<dbReference type="AlphaFoldDB" id="A0A292YBY9"/>
<dbReference type="Gene3D" id="3.40.50.720">
    <property type="entry name" value="NAD(P)-binding Rossmann-like Domain"/>
    <property type="match status" value="1"/>
</dbReference>
<dbReference type="PIRSF" id="PIRSF001439">
    <property type="entry name" value="CryM"/>
    <property type="match status" value="1"/>
</dbReference>
<sequence length="329" mass="36206">MLLLSEKEIRNLYSMKECIGDIEQAFRYYTEGKTVTPVRTALTEKKLEAATLYMPSYVEAAKHMGIKIVSVVPHNREMGKPTVQGVTLLTDAATGEHVAMLNATYLTVLRTGASSGVATKYLARTDSKICAVLGCGAQAFGQVQAVMEVRELKQLLLYNRNRAKAEDLKKRILELYPDWRGDIVICDQPDKAVQASDIVICSTRATSPIFDGDSLSPGTHINAIGSFLPHMQEIDLTTLRRSSKIVADTLEGVLHEAGDFLIPMEKGEWSHDEIYAELGEIVTGRKSGRQTDKEITLFKSVGVAFLDLVVAKAVYDKAREFGAGTVVEF</sequence>
<evidence type="ECO:0000313" key="3">
    <source>
        <dbReference type="Proteomes" id="UP000217785"/>
    </source>
</evidence>
<dbReference type="SUPFAM" id="SSF51735">
    <property type="entry name" value="NAD(P)-binding Rossmann-fold domains"/>
    <property type="match status" value="1"/>
</dbReference>
<dbReference type="Pfam" id="PF02423">
    <property type="entry name" value="OCD_Mu_crystall"/>
    <property type="match status" value="1"/>
</dbReference>
<evidence type="ECO:0000313" key="2">
    <source>
        <dbReference type="EMBL" id="GAX88582.1"/>
    </source>
</evidence>
<evidence type="ECO:0000256" key="1">
    <source>
        <dbReference type="ARBA" id="ARBA00008903"/>
    </source>
</evidence>
<accession>A0A292YBY9</accession>
<organism evidence="2 3">
    <name type="scientific">Effusibacillus lacus</name>
    <dbReference type="NCBI Taxonomy" id="1348429"/>
    <lineage>
        <taxon>Bacteria</taxon>
        <taxon>Bacillati</taxon>
        <taxon>Bacillota</taxon>
        <taxon>Bacilli</taxon>
        <taxon>Bacillales</taxon>
        <taxon>Alicyclobacillaceae</taxon>
        <taxon>Effusibacillus</taxon>
    </lineage>
</organism>
<dbReference type="GO" id="GO:0019752">
    <property type="term" value="P:carboxylic acid metabolic process"/>
    <property type="evidence" value="ECO:0007669"/>
    <property type="project" value="UniProtKB-ARBA"/>
</dbReference>
<dbReference type="InterPro" id="IPR003462">
    <property type="entry name" value="ODC_Mu_crystall"/>
</dbReference>
<dbReference type="FunFam" id="3.40.50.720:FF:000311">
    <property type="entry name" value="Ornithine cyclodeaminase"/>
    <property type="match status" value="1"/>
</dbReference>
<dbReference type="EMBL" id="BDUF01000004">
    <property type="protein sequence ID" value="GAX88582.1"/>
    <property type="molecule type" value="Genomic_DNA"/>
</dbReference>
<dbReference type="Proteomes" id="UP000217785">
    <property type="component" value="Unassembled WGS sequence"/>
</dbReference>
<dbReference type="InterPro" id="IPR036291">
    <property type="entry name" value="NAD(P)-bd_dom_sf"/>
</dbReference>
<keyword evidence="3" id="KW-1185">Reference proteome</keyword>
<comment type="caution">
    <text evidence="2">The sequence shown here is derived from an EMBL/GenBank/DDBJ whole genome shotgun (WGS) entry which is preliminary data.</text>
</comment>
<dbReference type="Gene3D" id="3.30.1780.10">
    <property type="entry name" value="ornithine cyclodeaminase, domain 1"/>
    <property type="match status" value="1"/>
</dbReference>
<dbReference type="RefSeq" id="WP_096180281.1">
    <property type="nucleotide sequence ID" value="NZ_BDUF01000004.1"/>
</dbReference>
<comment type="similarity">
    <text evidence="1">Belongs to the ornithine cyclodeaminase/mu-crystallin family.</text>
</comment>
<dbReference type="GO" id="GO:0016491">
    <property type="term" value="F:oxidoreductase activity"/>
    <property type="evidence" value="ECO:0007669"/>
    <property type="project" value="UniProtKB-ARBA"/>
</dbReference>
<dbReference type="GO" id="GO:0005737">
    <property type="term" value="C:cytoplasm"/>
    <property type="evidence" value="ECO:0007669"/>
    <property type="project" value="TreeGrafter"/>
</dbReference>
<dbReference type="PANTHER" id="PTHR13812">
    <property type="entry name" value="KETIMINE REDUCTASE MU-CRYSTALLIN"/>
    <property type="match status" value="1"/>
</dbReference>
<gene>
    <name evidence="2" type="ORF">EFBL_0194</name>
</gene>